<gene>
    <name evidence="2" type="ORF">D7231_19335</name>
</gene>
<proteinExistence type="predicted"/>
<accession>A0A3B0BFA2</accession>
<dbReference type="RefSeq" id="WP_120756706.1">
    <property type="nucleotide sequence ID" value="NZ_JBFADQ010000047.1"/>
</dbReference>
<dbReference type="OrthoDB" id="4205682at2"/>
<sequence>MRPLTAAPGAVALAAGLLGMAVLLGGCADPGGLEVSGPALSPSPGTEAVYVMGAAEAADEPPLRRPAALTLSPAASLTELRWLSWGGPTAEAYGSVRGTWCRPACAPDRPYAAKVTLSGLVSRAADGKGGDGGKGGKGGNDRNGGDGGAGEDTAYYTRVTVDPEGLPASLARELRDLRLPVPPR</sequence>
<keyword evidence="3" id="KW-1185">Reference proteome</keyword>
<feature type="region of interest" description="Disordered" evidence="1">
    <location>
        <begin position="123"/>
        <end position="162"/>
    </location>
</feature>
<comment type="caution">
    <text evidence="2">The sequence shown here is derived from an EMBL/GenBank/DDBJ whole genome shotgun (WGS) entry which is preliminary data.</text>
</comment>
<name>A0A3B0BFA2_9ACTN</name>
<protein>
    <submittedName>
        <fullName evidence="2">Uncharacterized protein</fullName>
    </submittedName>
</protein>
<reference evidence="2 3" key="1">
    <citation type="journal article" date="2015" name="Antonie Van Leeuwenhoek">
        <title>Streptomyces klenkii sp. nov., isolated from deep marine sediment.</title>
        <authorList>
            <person name="Veyisoglu A."/>
            <person name="Sahin N."/>
        </authorList>
    </citation>
    <scope>NUCLEOTIDE SEQUENCE [LARGE SCALE GENOMIC DNA]</scope>
    <source>
        <strain evidence="2 3">KCTC 29202</strain>
    </source>
</reference>
<evidence type="ECO:0000313" key="3">
    <source>
        <dbReference type="Proteomes" id="UP000270343"/>
    </source>
</evidence>
<dbReference type="Proteomes" id="UP000270343">
    <property type="component" value="Unassembled WGS sequence"/>
</dbReference>
<dbReference type="AlphaFoldDB" id="A0A3B0BFA2"/>
<evidence type="ECO:0000256" key="1">
    <source>
        <dbReference type="SAM" id="MobiDB-lite"/>
    </source>
</evidence>
<evidence type="ECO:0000313" key="2">
    <source>
        <dbReference type="EMBL" id="RKN71028.1"/>
    </source>
</evidence>
<dbReference type="PROSITE" id="PS51257">
    <property type="entry name" value="PROKAR_LIPOPROTEIN"/>
    <property type="match status" value="1"/>
</dbReference>
<dbReference type="EMBL" id="RBAM01000007">
    <property type="protein sequence ID" value="RKN71028.1"/>
    <property type="molecule type" value="Genomic_DNA"/>
</dbReference>
<organism evidence="2 3">
    <name type="scientific">Streptomyces klenkii</name>
    <dbReference type="NCBI Taxonomy" id="1420899"/>
    <lineage>
        <taxon>Bacteria</taxon>
        <taxon>Bacillati</taxon>
        <taxon>Actinomycetota</taxon>
        <taxon>Actinomycetes</taxon>
        <taxon>Kitasatosporales</taxon>
        <taxon>Streptomycetaceae</taxon>
        <taxon>Streptomyces</taxon>
    </lineage>
</organism>